<evidence type="ECO:0000256" key="2">
    <source>
        <dbReference type="ARBA" id="ARBA00023002"/>
    </source>
</evidence>
<evidence type="ECO:0000256" key="1">
    <source>
        <dbReference type="ARBA" id="ARBA00006484"/>
    </source>
</evidence>
<dbReference type="Gene3D" id="3.40.50.720">
    <property type="entry name" value="NAD(P)-binding Rossmann-like Domain"/>
    <property type="match status" value="1"/>
</dbReference>
<gene>
    <name evidence="3" type="primary">fabG</name>
    <name evidence="3" type="ORF">GCM10007423_10960</name>
</gene>
<dbReference type="EMBL" id="BMIA01000001">
    <property type="protein sequence ID" value="GGH26162.1"/>
    <property type="molecule type" value="Genomic_DNA"/>
</dbReference>
<comment type="caution">
    <text evidence="3">The sequence shown here is derived from an EMBL/GenBank/DDBJ whole genome shotgun (WGS) entry which is preliminary data.</text>
</comment>
<name>A0ABQ1YHL8_9BACT</name>
<sequence>MLLTNKTAVIYGAGGSLGAAVAKAFSVAGANVFLSGIRLQPVEATAEAIRKAGGSAQVDQVDALDQQAVSDHLSSISRRTGSVDISFNAIALKDTQDIPLIEMKLEDFIRPIQIAMQSHFITSTAAGRIMSAQKSGVILSLTATPGGIGYPGTGGFGTACCAIESFTTTLASELGPHGVRAVTIRSGGSPDSRVFVDALASLDKQVAEQVLGSLANDTMLKRLPGMNDIANVAVFAASDLAALITGTVIDVTGGTTAALNYKTTQDKSYIPPFRE</sequence>
<evidence type="ECO:0000313" key="4">
    <source>
        <dbReference type="Proteomes" id="UP000600214"/>
    </source>
</evidence>
<dbReference type="PRINTS" id="PR00081">
    <property type="entry name" value="GDHRDH"/>
</dbReference>
<dbReference type="Proteomes" id="UP000600214">
    <property type="component" value="Unassembled WGS sequence"/>
</dbReference>
<protein>
    <submittedName>
        <fullName evidence="3">3-oxoacyl-ACP reductase</fullName>
    </submittedName>
</protein>
<dbReference type="InterPro" id="IPR002347">
    <property type="entry name" value="SDR_fam"/>
</dbReference>
<comment type="similarity">
    <text evidence="1">Belongs to the short-chain dehydrogenases/reductases (SDR) family.</text>
</comment>
<reference evidence="4" key="1">
    <citation type="journal article" date="2019" name="Int. J. Syst. Evol. Microbiol.">
        <title>The Global Catalogue of Microorganisms (GCM) 10K type strain sequencing project: providing services to taxonomists for standard genome sequencing and annotation.</title>
        <authorList>
            <consortium name="The Broad Institute Genomics Platform"/>
            <consortium name="The Broad Institute Genome Sequencing Center for Infectious Disease"/>
            <person name="Wu L."/>
            <person name="Ma J."/>
        </authorList>
    </citation>
    <scope>NUCLEOTIDE SEQUENCE [LARGE SCALE GENOMIC DNA]</scope>
    <source>
        <strain evidence="4">CGMCC 1.15288</strain>
    </source>
</reference>
<proteinExistence type="inferred from homology"/>
<keyword evidence="2" id="KW-0560">Oxidoreductase</keyword>
<evidence type="ECO:0000313" key="3">
    <source>
        <dbReference type="EMBL" id="GGH26162.1"/>
    </source>
</evidence>
<dbReference type="RefSeq" id="WP_188929458.1">
    <property type="nucleotide sequence ID" value="NZ_BMIA01000001.1"/>
</dbReference>
<dbReference type="Pfam" id="PF13561">
    <property type="entry name" value="adh_short_C2"/>
    <property type="match status" value="1"/>
</dbReference>
<dbReference type="InterPro" id="IPR036291">
    <property type="entry name" value="NAD(P)-bd_dom_sf"/>
</dbReference>
<keyword evidence="4" id="KW-1185">Reference proteome</keyword>
<accession>A0ABQ1YHL8</accession>
<dbReference type="PANTHER" id="PTHR43669">
    <property type="entry name" value="5-KETO-D-GLUCONATE 5-REDUCTASE"/>
    <property type="match status" value="1"/>
</dbReference>
<organism evidence="3 4">
    <name type="scientific">Dyadobacter endophyticus</name>
    <dbReference type="NCBI Taxonomy" id="1749036"/>
    <lineage>
        <taxon>Bacteria</taxon>
        <taxon>Pseudomonadati</taxon>
        <taxon>Bacteroidota</taxon>
        <taxon>Cytophagia</taxon>
        <taxon>Cytophagales</taxon>
        <taxon>Spirosomataceae</taxon>
        <taxon>Dyadobacter</taxon>
    </lineage>
</organism>
<dbReference type="PANTHER" id="PTHR43669:SF3">
    <property type="entry name" value="ALCOHOL DEHYDROGENASE, PUTATIVE (AFU_ORTHOLOGUE AFUA_3G03445)-RELATED"/>
    <property type="match status" value="1"/>
</dbReference>
<dbReference type="SUPFAM" id="SSF51735">
    <property type="entry name" value="NAD(P)-binding Rossmann-fold domains"/>
    <property type="match status" value="1"/>
</dbReference>